<evidence type="ECO:0000256" key="1">
    <source>
        <dbReference type="SAM" id="MobiDB-lite"/>
    </source>
</evidence>
<dbReference type="AlphaFoldDB" id="A0A2R6XAT0"/>
<proteinExistence type="predicted"/>
<gene>
    <name evidence="2" type="ORF">MARPO_0026s0094</name>
</gene>
<evidence type="ECO:0000313" key="3">
    <source>
        <dbReference type="Proteomes" id="UP000244005"/>
    </source>
</evidence>
<dbReference type="Proteomes" id="UP000244005">
    <property type="component" value="Unassembled WGS sequence"/>
</dbReference>
<sequence length="70" mass="7781">MSLFVEFGTIYDVHTSNVHIVNSTCLTSAARKSLISPCKKKPNPEGTGEEKRRTEPGTLLPQEEETVYTL</sequence>
<evidence type="ECO:0000313" key="2">
    <source>
        <dbReference type="EMBL" id="PTQ43221.1"/>
    </source>
</evidence>
<protein>
    <submittedName>
        <fullName evidence="2">Uncharacterized protein</fullName>
    </submittedName>
</protein>
<name>A0A2R6XAT0_MARPO</name>
<reference evidence="3" key="1">
    <citation type="journal article" date="2017" name="Cell">
        <title>Insights into land plant evolution garnered from the Marchantia polymorpha genome.</title>
        <authorList>
            <person name="Bowman J.L."/>
            <person name="Kohchi T."/>
            <person name="Yamato K.T."/>
            <person name="Jenkins J."/>
            <person name="Shu S."/>
            <person name="Ishizaki K."/>
            <person name="Yamaoka S."/>
            <person name="Nishihama R."/>
            <person name="Nakamura Y."/>
            <person name="Berger F."/>
            <person name="Adam C."/>
            <person name="Aki S.S."/>
            <person name="Althoff F."/>
            <person name="Araki T."/>
            <person name="Arteaga-Vazquez M.A."/>
            <person name="Balasubrmanian S."/>
            <person name="Barry K."/>
            <person name="Bauer D."/>
            <person name="Boehm C.R."/>
            <person name="Briginshaw L."/>
            <person name="Caballero-Perez J."/>
            <person name="Catarino B."/>
            <person name="Chen F."/>
            <person name="Chiyoda S."/>
            <person name="Chovatia M."/>
            <person name="Davies K.M."/>
            <person name="Delmans M."/>
            <person name="Demura T."/>
            <person name="Dierschke T."/>
            <person name="Dolan L."/>
            <person name="Dorantes-Acosta A.E."/>
            <person name="Eklund D.M."/>
            <person name="Florent S.N."/>
            <person name="Flores-Sandoval E."/>
            <person name="Fujiyama A."/>
            <person name="Fukuzawa H."/>
            <person name="Galik B."/>
            <person name="Grimanelli D."/>
            <person name="Grimwood J."/>
            <person name="Grossniklaus U."/>
            <person name="Hamada T."/>
            <person name="Haseloff J."/>
            <person name="Hetherington A.J."/>
            <person name="Higo A."/>
            <person name="Hirakawa Y."/>
            <person name="Hundley H.N."/>
            <person name="Ikeda Y."/>
            <person name="Inoue K."/>
            <person name="Inoue S.I."/>
            <person name="Ishida S."/>
            <person name="Jia Q."/>
            <person name="Kakita M."/>
            <person name="Kanazawa T."/>
            <person name="Kawai Y."/>
            <person name="Kawashima T."/>
            <person name="Kennedy M."/>
            <person name="Kinose K."/>
            <person name="Kinoshita T."/>
            <person name="Kohara Y."/>
            <person name="Koide E."/>
            <person name="Komatsu K."/>
            <person name="Kopischke S."/>
            <person name="Kubo M."/>
            <person name="Kyozuka J."/>
            <person name="Lagercrantz U."/>
            <person name="Lin S.S."/>
            <person name="Lindquist E."/>
            <person name="Lipzen A.M."/>
            <person name="Lu C.W."/>
            <person name="De Luna E."/>
            <person name="Martienssen R.A."/>
            <person name="Minamino N."/>
            <person name="Mizutani M."/>
            <person name="Mizutani M."/>
            <person name="Mochizuki N."/>
            <person name="Monte I."/>
            <person name="Mosher R."/>
            <person name="Nagasaki H."/>
            <person name="Nakagami H."/>
            <person name="Naramoto S."/>
            <person name="Nishitani K."/>
            <person name="Ohtani M."/>
            <person name="Okamoto T."/>
            <person name="Okumura M."/>
            <person name="Phillips J."/>
            <person name="Pollak B."/>
            <person name="Reinders A."/>
            <person name="Rovekamp M."/>
            <person name="Sano R."/>
            <person name="Sawa S."/>
            <person name="Schmid M.W."/>
            <person name="Shirakawa M."/>
            <person name="Solano R."/>
            <person name="Spunde A."/>
            <person name="Suetsugu N."/>
            <person name="Sugano S."/>
            <person name="Sugiyama A."/>
            <person name="Sun R."/>
            <person name="Suzuki Y."/>
            <person name="Takenaka M."/>
            <person name="Takezawa D."/>
            <person name="Tomogane H."/>
            <person name="Tsuzuki M."/>
            <person name="Ueda T."/>
            <person name="Umeda M."/>
            <person name="Ward J.M."/>
            <person name="Watanabe Y."/>
            <person name="Yazaki K."/>
            <person name="Yokoyama R."/>
            <person name="Yoshitake Y."/>
            <person name="Yotsui I."/>
            <person name="Zachgo S."/>
            <person name="Schmutz J."/>
        </authorList>
    </citation>
    <scope>NUCLEOTIDE SEQUENCE [LARGE SCALE GENOMIC DNA]</scope>
    <source>
        <strain evidence="3">Tak-1</strain>
    </source>
</reference>
<organism evidence="2 3">
    <name type="scientific">Marchantia polymorpha</name>
    <name type="common">Common liverwort</name>
    <name type="synonym">Marchantia aquatica</name>
    <dbReference type="NCBI Taxonomy" id="3197"/>
    <lineage>
        <taxon>Eukaryota</taxon>
        <taxon>Viridiplantae</taxon>
        <taxon>Streptophyta</taxon>
        <taxon>Embryophyta</taxon>
        <taxon>Marchantiophyta</taxon>
        <taxon>Marchantiopsida</taxon>
        <taxon>Marchantiidae</taxon>
        <taxon>Marchantiales</taxon>
        <taxon>Marchantiaceae</taxon>
        <taxon>Marchantia</taxon>
    </lineage>
</organism>
<accession>A0A2R6XAT0</accession>
<feature type="region of interest" description="Disordered" evidence="1">
    <location>
        <begin position="36"/>
        <end position="70"/>
    </location>
</feature>
<keyword evidence="3" id="KW-1185">Reference proteome</keyword>
<dbReference type="EMBL" id="KZ772698">
    <property type="protein sequence ID" value="PTQ43221.1"/>
    <property type="molecule type" value="Genomic_DNA"/>
</dbReference>